<gene>
    <name evidence="6" type="ORF">OTERR_16410</name>
</gene>
<dbReference type="PRINTS" id="PR00039">
    <property type="entry name" value="HTHLYSR"/>
</dbReference>
<dbReference type="AlphaFoldDB" id="A0A5C1EAC3"/>
<dbReference type="FunFam" id="1.10.10.10:FF:000001">
    <property type="entry name" value="LysR family transcriptional regulator"/>
    <property type="match status" value="1"/>
</dbReference>
<dbReference type="SUPFAM" id="SSF53850">
    <property type="entry name" value="Periplasmic binding protein-like II"/>
    <property type="match status" value="1"/>
</dbReference>
<dbReference type="InterPro" id="IPR005119">
    <property type="entry name" value="LysR_subst-bd"/>
</dbReference>
<dbReference type="PROSITE" id="PS50931">
    <property type="entry name" value="HTH_LYSR"/>
    <property type="match status" value="1"/>
</dbReference>
<dbReference type="InterPro" id="IPR036388">
    <property type="entry name" value="WH-like_DNA-bd_sf"/>
</dbReference>
<organism evidence="6 7">
    <name type="scientific">Oryzomicrobium terrae</name>
    <dbReference type="NCBI Taxonomy" id="1735038"/>
    <lineage>
        <taxon>Bacteria</taxon>
        <taxon>Pseudomonadati</taxon>
        <taxon>Pseudomonadota</taxon>
        <taxon>Betaproteobacteria</taxon>
        <taxon>Rhodocyclales</taxon>
        <taxon>Rhodocyclaceae</taxon>
        <taxon>Oryzomicrobium</taxon>
    </lineage>
</organism>
<protein>
    <submittedName>
        <fullName evidence="6">Transcriptional regulator, LysR family</fullName>
    </submittedName>
</protein>
<evidence type="ECO:0000256" key="3">
    <source>
        <dbReference type="ARBA" id="ARBA00023125"/>
    </source>
</evidence>
<accession>A0A5C1EAC3</accession>
<dbReference type="GO" id="GO:0003677">
    <property type="term" value="F:DNA binding"/>
    <property type="evidence" value="ECO:0007669"/>
    <property type="project" value="UniProtKB-KW"/>
</dbReference>
<dbReference type="EMBL" id="CP022579">
    <property type="protein sequence ID" value="QEL65117.1"/>
    <property type="molecule type" value="Genomic_DNA"/>
</dbReference>
<evidence type="ECO:0000313" key="7">
    <source>
        <dbReference type="Proteomes" id="UP000323671"/>
    </source>
</evidence>
<name>A0A5C1EAC3_9RHOO</name>
<feature type="domain" description="HTH lysR-type" evidence="5">
    <location>
        <begin position="1"/>
        <end position="58"/>
    </location>
</feature>
<dbReference type="KEGG" id="otr:OTERR_16410"/>
<keyword evidence="2" id="KW-0805">Transcription regulation</keyword>
<dbReference type="Proteomes" id="UP000323671">
    <property type="component" value="Chromosome"/>
</dbReference>
<dbReference type="Pfam" id="PF00126">
    <property type="entry name" value="HTH_1"/>
    <property type="match status" value="1"/>
</dbReference>
<dbReference type="InterPro" id="IPR000847">
    <property type="entry name" value="LysR_HTH_N"/>
</dbReference>
<dbReference type="PANTHER" id="PTHR30346">
    <property type="entry name" value="TRANSCRIPTIONAL DUAL REGULATOR HCAR-RELATED"/>
    <property type="match status" value="1"/>
</dbReference>
<dbReference type="CDD" id="cd08414">
    <property type="entry name" value="PBP2_LTTR_aromatics_like"/>
    <property type="match status" value="1"/>
</dbReference>
<dbReference type="GO" id="GO:0003700">
    <property type="term" value="F:DNA-binding transcription factor activity"/>
    <property type="evidence" value="ECO:0007669"/>
    <property type="project" value="InterPro"/>
</dbReference>
<dbReference type="InterPro" id="IPR036390">
    <property type="entry name" value="WH_DNA-bd_sf"/>
</dbReference>
<evidence type="ECO:0000256" key="2">
    <source>
        <dbReference type="ARBA" id="ARBA00023015"/>
    </source>
</evidence>
<keyword evidence="3" id="KW-0238">DNA-binding</keyword>
<keyword evidence="4" id="KW-0804">Transcription</keyword>
<evidence type="ECO:0000313" key="6">
    <source>
        <dbReference type="EMBL" id="QEL65117.1"/>
    </source>
</evidence>
<dbReference type="GO" id="GO:0032993">
    <property type="term" value="C:protein-DNA complex"/>
    <property type="evidence" value="ECO:0007669"/>
    <property type="project" value="TreeGrafter"/>
</dbReference>
<comment type="similarity">
    <text evidence="1">Belongs to the LysR transcriptional regulatory family.</text>
</comment>
<sequence>MELRHLRYFVAVAEELHFTRAAERLHIGQPPLSQQIQALEAELGVTLFERNRRHVALTEAGKRFLGHARQILADTRHAADEARRAARGEVGELRIGFTYSVPFTSILPGLLRDYRQRAPGVTLTLHEMFTIDQISAVAEDRLDVGFVRNLARDETPGVTLREIHRDPLRLVINAHHPLADAPQVSLADLRQEGFIFYPRDAGTGIHRAVAQMCRAAGFAPKVVQEAREATTLIGLVAAGLGVTVLPSPLECVRMPDVRYVPLSDPGAHISLAVALRDRPPTPLLAGFLACLEERSATVVEHPAAEPR</sequence>
<evidence type="ECO:0000256" key="1">
    <source>
        <dbReference type="ARBA" id="ARBA00009437"/>
    </source>
</evidence>
<evidence type="ECO:0000259" key="5">
    <source>
        <dbReference type="PROSITE" id="PS50931"/>
    </source>
</evidence>
<dbReference type="RefSeq" id="WP_149425457.1">
    <property type="nucleotide sequence ID" value="NZ_CP022579.1"/>
</dbReference>
<dbReference type="Pfam" id="PF03466">
    <property type="entry name" value="LysR_substrate"/>
    <property type="match status" value="1"/>
</dbReference>
<dbReference type="SUPFAM" id="SSF46785">
    <property type="entry name" value="Winged helix' DNA-binding domain"/>
    <property type="match status" value="1"/>
</dbReference>
<proteinExistence type="inferred from homology"/>
<evidence type="ECO:0000256" key="4">
    <source>
        <dbReference type="ARBA" id="ARBA00023163"/>
    </source>
</evidence>
<dbReference type="Gene3D" id="1.10.10.10">
    <property type="entry name" value="Winged helix-like DNA-binding domain superfamily/Winged helix DNA-binding domain"/>
    <property type="match status" value="1"/>
</dbReference>
<dbReference type="PANTHER" id="PTHR30346:SF30">
    <property type="entry name" value="SMALL NEUTRAL PROTEASE REGULATORY PROTEIN"/>
    <property type="match status" value="1"/>
</dbReference>
<reference evidence="6 7" key="1">
    <citation type="submission" date="2017-07" db="EMBL/GenBank/DDBJ databases">
        <title>Complete genome sequence of Oryzomicrobium terrae TPP412.</title>
        <authorList>
            <person name="Chiu L.-W."/>
            <person name="Lo K.-J."/>
            <person name="Tsai Y.-M."/>
            <person name="Lin S.-S."/>
            <person name="Kuo C.-H."/>
            <person name="Liu C.-T."/>
        </authorList>
    </citation>
    <scope>NUCLEOTIDE SEQUENCE [LARGE SCALE GENOMIC DNA]</scope>
    <source>
        <strain evidence="6 7">TPP412</strain>
    </source>
</reference>
<keyword evidence="7" id="KW-1185">Reference proteome</keyword>
<dbReference type="Gene3D" id="3.40.190.10">
    <property type="entry name" value="Periplasmic binding protein-like II"/>
    <property type="match status" value="2"/>
</dbReference>